<comment type="caution">
    <text evidence="2">The sequence shown here is derived from an EMBL/GenBank/DDBJ whole genome shotgun (WGS) entry which is preliminary data.</text>
</comment>
<evidence type="ECO:0000313" key="2">
    <source>
        <dbReference type="EMBL" id="RMJ17152.1"/>
    </source>
</evidence>
<gene>
    <name evidence="2" type="ORF">CDV36_003226</name>
</gene>
<keyword evidence="3" id="KW-1185">Reference proteome</keyword>
<name>A0A3M2SJ47_9HYPO</name>
<evidence type="ECO:0000313" key="3">
    <source>
        <dbReference type="Proteomes" id="UP000277212"/>
    </source>
</evidence>
<organism evidence="2 3">
    <name type="scientific">Fusarium kuroshium</name>
    <dbReference type="NCBI Taxonomy" id="2010991"/>
    <lineage>
        <taxon>Eukaryota</taxon>
        <taxon>Fungi</taxon>
        <taxon>Dikarya</taxon>
        <taxon>Ascomycota</taxon>
        <taxon>Pezizomycotina</taxon>
        <taxon>Sordariomycetes</taxon>
        <taxon>Hypocreomycetidae</taxon>
        <taxon>Hypocreales</taxon>
        <taxon>Nectriaceae</taxon>
        <taxon>Fusarium</taxon>
        <taxon>Fusarium solani species complex</taxon>
    </lineage>
</organism>
<feature type="region of interest" description="Disordered" evidence="1">
    <location>
        <begin position="1"/>
        <end position="30"/>
    </location>
</feature>
<reference evidence="2 3" key="1">
    <citation type="submission" date="2017-06" db="EMBL/GenBank/DDBJ databases">
        <title>Comparative genomic analysis of Ambrosia Fusariam Clade fungi.</title>
        <authorList>
            <person name="Stajich J.E."/>
            <person name="Carrillo J."/>
            <person name="Kijimoto T."/>
            <person name="Eskalen A."/>
            <person name="O'Donnell K."/>
            <person name="Kasson M."/>
        </authorList>
    </citation>
    <scope>NUCLEOTIDE SEQUENCE [LARGE SCALE GENOMIC DNA]</scope>
    <source>
        <strain evidence="2">UCR3666</strain>
    </source>
</reference>
<protein>
    <submittedName>
        <fullName evidence="2">Uncharacterized protein</fullName>
    </submittedName>
</protein>
<dbReference type="EMBL" id="NKUJ01000037">
    <property type="protein sequence ID" value="RMJ17152.1"/>
    <property type="molecule type" value="Genomic_DNA"/>
</dbReference>
<sequence length="102" mass="10834">MADLLLAASHKKPSPEQTPSGLISPLEPTSGNIEGSPLVLSRILDLHYQPILSGGSPSPTLYCPVLIGVTSYSLLIYFARVDLALSLQPGSLPVFALLLHWA</sequence>
<dbReference type="AlphaFoldDB" id="A0A3M2SJ47"/>
<dbReference type="Proteomes" id="UP000277212">
    <property type="component" value="Unassembled WGS sequence"/>
</dbReference>
<feature type="compositionally biased region" description="Polar residues" evidence="1">
    <location>
        <begin position="15"/>
        <end position="30"/>
    </location>
</feature>
<evidence type="ECO:0000256" key="1">
    <source>
        <dbReference type="SAM" id="MobiDB-lite"/>
    </source>
</evidence>
<accession>A0A3M2SJ47</accession>
<proteinExistence type="predicted"/>